<dbReference type="AlphaFoldDB" id="A0A9P1G9B6"/>
<gene>
    <name evidence="2" type="ORF">C1SCF055_LOCUS30265</name>
</gene>
<reference evidence="2" key="1">
    <citation type="submission" date="2022-10" db="EMBL/GenBank/DDBJ databases">
        <authorList>
            <person name="Chen Y."/>
            <person name="Dougan E. K."/>
            <person name="Chan C."/>
            <person name="Rhodes N."/>
            <person name="Thang M."/>
        </authorList>
    </citation>
    <scope>NUCLEOTIDE SEQUENCE</scope>
</reference>
<comment type="caution">
    <text evidence="2">The sequence shown here is derived from an EMBL/GenBank/DDBJ whole genome shotgun (WGS) entry which is preliminary data.</text>
</comment>
<evidence type="ECO:0000313" key="3">
    <source>
        <dbReference type="EMBL" id="CAL4791793.1"/>
    </source>
</evidence>
<feature type="region of interest" description="Disordered" evidence="1">
    <location>
        <begin position="1"/>
        <end position="56"/>
    </location>
</feature>
<dbReference type="Proteomes" id="UP001152797">
    <property type="component" value="Unassembled WGS sequence"/>
</dbReference>
<proteinExistence type="predicted"/>
<evidence type="ECO:0000313" key="2">
    <source>
        <dbReference type="EMBL" id="CAI4004481.1"/>
    </source>
</evidence>
<name>A0A9P1G9B6_9DINO</name>
<evidence type="ECO:0000256" key="1">
    <source>
        <dbReference type="SAM" id="MobiDB-lite"/>
    </source>
</evidence>
<reference evidence="3 4" key="2">
    <citation type="submission" date="2024-05" db="EMBL/GenBank/DDBJ databases">
        <authorList>
            <person name="Chen Y."/>
            <person name="Shah S."/>
            <person name="Dougan E. K."/>
            <person name="Thang M."/>
            <person name="Chan C."/>
        </authorList>
    </citation>
    <scope>NUCLEOTIDE SEQUENCE [LARGE SCALE GENOMIC DNA]</scope>
</reference>
<organism evidence="2">
    <name type="scientific">Cladocopium goreaui</name>
    <dbReference type="NCBI Taxonomy" id="2562237"/>
    <lineage>
        <taxon>Eukaryota</taxon>
        <taxon>Sar</taxon>
        <taxon>Alveolata</taxon>
        <taxon>Dinophyceae</taxon>
        <taxon>Suessiales</taxon>
        <taxon>Symbiodiniaceae</taxon>
        <taxon>Cladocopium</taxon>
    </lineage>
</organism>
<accession>A0A9P1G9B6</accession>
<sequence length="471" mass="50801">MSLLGAGYDSGDESGEEGQQAPDALVSDASPTSAAADALVSDASPTSGDGGDPSDLALLKKRKIDYSKLPTSRPLNLETPKVAEEVEAPLKKAAQLAANPVGQSLLAALPPPKVTLGKETSSNSIRLDLSDVIKPPREKSKVPVEGLLRPDNFADPDEEAAEVPANVLNHPMFSTHAVQPDGPSAEDLVELRKPRQFVEVNAEDMKDPDWYLNNQISGGPGYLTKKRVSDDISMYDGQGWKQTTHANPSRVQKRKHQINWLATEAMEKEAEMLERGSQKIMSKVFQASPILSSFVAQTDVTALAVAPPSPRKQLPAGAMVVMGPVALWKFHEIPLDLVWESLQSLHWSIPRLPVVINPVSRKSRGMLHAAHDDALPTAAAGMHRWSSHLHPFGLVIGSLLREQQSQLLRHGSEAIAFGPMAHDTGSSTGLNSPCCSAACCNKCPPLLSYCARSLSDSMICKALLWYVMVKC</sequence>
<protein>
    <submittedName>
        <fullName evidence="3">Protein RIK</fullName>
    </submittedName>
</protein>
<keyword evidence="4" id="KW-1185">Reference proteome</keyword>
<dbReference type="EMBL" id="CAMXCT030003443">
    <property type="protein sequence ID" value="CAL4791793.1"/>
    <property type="molecule type" value="Genomic_DNA"/>
</dbReference>
<feature type="compositionally biased region" description="Low complexity" evidence="1">
    <location>
        <begin position="17"/>
        <end position="44"/>
    </location>
</feature>
<evidence type="ECO:0000313" key="4">
    <source>
        <dbReference type="Proteomes" id="UP001152797"/>
    </source>
</evidence>
<dbReference type="OrthoDB" id="206969at2759"/>
<dbReference type="EMBL" id="CAMXCT020003443">
    <property type="protein sequence ID" value="CAL1157856.1"/>
    <property type="molecule type" value="Genomic_DNA"/>
</dbReference>
<dbReference type="EMBL" id="CAMXCT010003443">
    <property type="protein sequence ID" value="CAI4004481.1"/>
    <property type="molecule type" value="Genomic_DNA"/>
</dbReference>